<evidence type="ECO:0000256" key="1">
    <source>
        <dbReference type="ARBA" id="ARBA00023015"/>
    </source>
</evidence>
<dbReference type="AlphaFoldDB" id="A0A7Y6IJH6"/>
<dbReference type="EMBL" id="JABWGO010000001">
    <property type="protein sequence ID" value="NUW39412.1"/>
    <property type="molecule type" value="Genomic_DNA"/>
</dbReference>
<evidence type="ECO:0000256" key="3">
    <source>
        <dbReference type="ARBA" id="ARBA00023163"/>
    </source>
</evidence>
<evidence type="ECO:0000256" key="2">
    <source>
        <dbReference type="ARBA" id="ARBA00023125"/>
    </source>
</evidence>
<dbReference type="SUPFAM" id="SSF48498">
    <property type="entry name" value="Tetracyclin repressor-like, C-terminal domain"/>
    <property type="match status" value="1"/>
</dbReference>
<dbReference type="RefSeq" id="WP_175598962.1">
    <property type="nucleotide sequence ID" value="NZ_JABWGO010000001.1"/>
</dbReference>
<evidence type="ECO:0000256" key="4">
    <source>
        <dbReference type="PROSITE-ProRule" id="PRU00335"/>
    </source>
</evidence>
<dbReference type="Proteomes" id="UP000546126">
    <property type="component" value="Unassembled WGS sequence"/>
</dbReference>
<name>A0A7Y6IJH6_9ACTN</name>
<evidence type="ECO:0000259" key="5">
    <source>
        <dbReference type="PROSITE" id="PS50977"/>
    </source>
</evidence>
<dbReference type="PANTHER" id="PTHR30055:SF234">
    <property type="entry name" value="HTH-TYPE TRANSCRIPTIONAL REGULATOR BETI"/>
    <property type="match status" value="1"/>
</dbReference>
<keyword evidence="3" id="KW-0804">Transcription</keyword>
<dbReference type="InterPro" id="IPR009057">
    <property type="entry name" value="Homeodomain-like_sf"/>
</dbReference>
<dbReference type="GO" id="GO:0000976">
    <property type="term" value="F:transcription cis-regulatory region binding"/>
    <property type="evidence" value="ECO:0007669"/>
    <property type="project" value="TreeGrafter"/>
</dbReference>
<dbReference type="SUPFAM" id="SSF46689">
    <property type="entry name" value="Homeodomain-like"/>
    <property type="match status" value="1"/>
</dbReference>
<protein>
    <submittedName>
        <fullName evidence="6">Helix-turn-helix transcriptional regulator</fullName>
    </submittedName>
</protein>
<dbReference type="PANTHER" id="PTHR30055">
    <property type="entry name" value="HTH-TYPE TRANSCRIPTIONAL REGULATOR RUTR"/>
    <property type="match status" value="1"/>
</dbReference>
<proteinExistence type="predicted"/>
<evidence type="ECO:0000313" key="6">
    <source>
        <dbReference type="EMBL" id="NUW39412.1"/>
    </source>
</evidence>
<gene>
    <name evidence="6" type="ORF">HT134_04590</name>
</gene>
<dbReference type="Gene3D" id="1.10.357.10">
    <property type="entry name" value="Tetracycline Repressor, domain 2"/>
    <property type="match status" value="1"/>
</dbReference>
<dbReference type="PROSITE" id="PS50977">
    <property type="entry name" value="HTH_TETR_2"/>
    <property type="match status" value="1"/>
</dbReference>
<feature type="DNA-binding region" description="H-T-H motif" evidence="4">
    <location>
        <begin position="36"/>
        <end position="55"/>
    </location>
</feature>
<dbReference type="Pfam" id="PF00440">
    <property type="entry name" value="TetR_N"/>
    <property type="match status" value="1"/>
</dbReference>
<keyword evidence="2 4" id="KW-0238">DNA-binding</keyword>
<comment type="caution">
    <text evidence="6">The sequence shown here is derived from an EMBL/GenBank/DDBJ whole genome shotgun (WGS) entry which is preliminary data.</text>
</comment>
<accession>A0A7Y6IJH6</accession>
<dbReference type="PRINTS" id="PR00455">
    <property type="entry name" value="HTHTETR"/>
</dbReference>
<feature type="domain" description="HTH tetR-type" evidence="5">
    <location>
        <begin position="14"/>
        <end position="73"/>
    </location>
</feature>
<evidence type="ECO:0000313" key="7">
    <source>
        <dbReference type="Proteomes" id="UP000546126"/>
    </source>
</evidence>
<keyword evidence="1" id="KW-0805">Transcription regulation</keyword>
<organism evidence="6 7">
    <name type="scientific">Nonomuraea rhodomycinica</name>
    <dbReference type="NCBI Taxonomy" id="1712872"/>
    <lineage>
        <taxon>Bacteria</taxon>
        <taxon>Bacillati</taxon>
        <taxon>Actinomycetota</taxon>
        <taxon>Actinomycetes</taxon>
        <taxon>Streptosporangiales</taxon>
        <taxon>Streptosporangiaceae</taxon>
        <taxon>Nonomuraea</taxon>
    </lineage>
</organism>
<dbReference type="GO" id="GO:0003700">
    <property type="term" value="F:DNA-binding transcription factor activity"/>
    <property type="evidence" value="ECO:0007669"/>
    <property type="project" value="TreeGrafter"/>
</dbReference>
<sequence length="201" mass="21687">MSTDAPRRRRADAARNAERITRTARAAFAEAGGGVTLEEIAQRAGVGLATLYRHFPSKEKLVREVVEELMREEIEPAITRALAEPDPLRGMSVMLETVLALGSGQPGILATAKDAGALTADLASRFIEPLTRLMRNAQAARQVRADLEPDDLVRILGMLLSTLRPAGEPDEGWRRSLVLLLDALRPDGATPLPPAAPPARC</sequence>
<dbReference type="InterPro" id="IPR036271">
    <property type="entry name" value="Tet_transcr_reg_TetR-rel_C_sf"/>
</dbReference>
<reference evidence="6 7" key="1">
    <citation type="submission" date="2020-06" db="EMBL/GenBank/DDBJ databases">
        <authorList>
            <person name="Chanama M."/>
        </authorList>
    </citation>
    <scope>NUCLEOTIDE SEQUENCE [LARGE SCALE GENOMIC DNA]</scope>
    <source>
        <strain evidence="6 7">TBRC6557</strain>
    </source>
</reference>
<keyword evidence="7" id="KW-1185">Reference proteome</keyword>
<dbReference type="InterPro" id="IPR050109">
    <property type="entry name" value="HTH-type_TetR-like_transc_reg"/>
</dbReference>
<dbReference type="InterPro" id="IPR001647">
    <property type="entry name" value="HTH_TetR"/>
</dbReference>